<evidence type="ECO:0000313" key="2">
    <source>
        <dbReference type="Proteomes" id="UP000195221"/>
    </source>
</evidence>
<name>A0A242MDY2_CABSO</name>
<gene>
    <name evidence="1" type="ORF">PAMC26577_31165</name>
</gene>
<sequence>MAIPTIYLNARLGTFPKQIKLGPRAAGWIASEVQAWIDERVRASRGQ</sequence>
<dbReference type="InterPro" id="IPR010260">
    <property type="entry name" value="AlpA"/>
</dbReference>
<evidence type="ECO:0000313" key="1">
    <source>
        <dbReference type="EMBL" id="OTP69504.1"/>
    </source>
</evidence>
<dbReference type="Gene3D" id="1.10.238.160">
    <property type="match status" value="1"/>
</dbReference>
<evidence type="ECO:0008006" key="3">
    <source>
        <dbReference type="Google" id="ProtNLM"/>
    </source>
</evidence>
<dbReference type="EMBL" id="NBTZ01000115">
    <property type="protein sequence ID" value="OTP69504.1"/>
    <property type="molecule type" value="Genomic_DNA"/>
</dbReference>
<protein>
    <recommendedName>
        <fullName evidence="3">AlpA family transcriptional regulator</fullName>
    </recommendedName>
</protein>
<dbReference type="Proteomes" id="UP000195221">
    <property type="component" value="Unassembled WGS sequence"/>
</dbReference>
<accession>A0A242MDY2</accession>
<proteinExistence type="predicted"/>
<dbReference type="AlphaFoldDB" id="A0A242MDY2"/>
<comment type="caution">
    <text evidence="1">The sequence shown here is derived from an EMBL/GenBank/DDBJ whole genome shotgun (WGS) entry which is preliminary data.</text>
</comment>
<dbReference type="Pfam" id="PF05930">
    <property type="entry name" value="Phage_AlpA"/>
    <property type="match status" value="1"/>
</dbReference>
<reference evidence="1 2" key="1">
    <citation type="submission" date="2017-03" db="EMBL/GenBank/DDBJ databases">
        <title>Genome analysis of strain PAMC 26577.</title>
        <authorList>
            <person name="Oh H.-M."/>
            <person name="Yang J.-A."/>
        </authorList>
    </citation>
    <scope>NUCLEOTIDE SEQUENCE [LARGE SCALE GENOMIC DNA]</scope>
    <source>
        <strain evidence="1 2">PAMC 26577</strain>
    </source>
</reference>
<organism evidence="1 2">
    <name type="scientific">Caballeronia sordidicola</name>
    <name type="common">Burkholderia sordidicola</name>
    <dbReference type="NCBI Taxonomy" id="196367"/>
    <lineage>
        <taxon>Bacteria</taxon>
        <taxon>Pseudomonadati</taxon>
        <taxon>Pseudomonadota</taxon>
        <taxon>Betaproteobacteria</taxon>
        <taxon>Burkholderiales</taxon>
        <taxon>Burkholderiaceae</taxon>
        <taxon>Caballeronia</taxon>
    </lineage>
</organism>